<evidence type="ECO:0000313" key="1">
    <source>
        <dbReference type="EMBL" id="VDR27397.1"/>
    </source>
</evidence>
<reference evidence="1 2" key="1">
    <citation type="submission" date="2018-12" db="EMBL/GenBank/DDBJ databases">
        <authorList>
            <consortium name="Pathogen Informatics"/>
        </authorList>
    </citation>
    <scope>NUCLEOTIDE SEQUENCE [LARGE SCALE GENOMIC DNA]</scope>
    <source>
        <strain evidence="1 2">NCTC13098</strain>
    </source>
</reference>
<accession>A0A3P8JVM1</accession>
<name>A0A3P8JVM1_RAOTE</name>
<sequence>MTNGPQDQVPVEKMSEGSGVAKRIDVVINVVIDDVQAFTLSGYHSLSPTFLSVRRHSHKVTTC</sequence>
<dbReference type="KEGG" id="rtg:NCTC13098_03766"/>
<proteinExistence type="predicted"/>
<dbReference type="Proteomes" id="UP000274346">
    <property type="component" value="Chromosome"/>
</dbReference>
<evidence type="ECO:0000313" key="2">
    <source>
        <dbReference type="Proteomes" id="UP000274346"/>
    </source>
</evidence>
<organism evidence="1 2">
    <name type="scientific">Raoultella terrigena</name>
    <name type="common">Klebsiella terrigena</name>
    <dbReference type="NCBI Taxonomy" id="577"/>
    <lineage>
        <taxon>Bacteria</taxon>
        <taxon>Pseudomonadati</taxon>
        <taxon>Pseudomonadota</taxon>
        <taxon>Gammaproteobacteria</taxon>
        <taxon>Enterobacterales</taxon>
        <taxon>Enterobacteriaceae</taxon>
        <taxon>Klebsiella/Raoultella group</taxon>
        <taxon>Raoultella</taxon>
    </lineage>
</organism>
<gene>
    <name evidence="1" type="ORF">NCTC13098_03766</name>
</gene>
<protein>
    <submittedName>
        <fullName evidence="1">Uncharacterized protein</fullName>
    </submittedName>
</protein>
<dbReference type="EMBL" id="LR131271">
    <property type="protein sequence ID" value="VDR27397.1"/>
    <property type="molecule type" value="Genomic_DNA"/>
</dbReference>
<dbReference type="AlphaFoldDB" id="A0A3P8JVM1"/>